<evidence type="ECO:0000313" key="2">
    <source>
        <dbReference type="Proteomes" id="UP000030764"/>
    </source>
</evidence>
<dbReference type="Proteomes" id="UP000030764">
    <property type="component" value="Unassembled WGS sequence"/>
</dbReference>
<gene>
    <name evidence="1" type="ORF">M513_11321</name>
</gene>
<sequence length="63" mass="7030">MPSTFGPDVVSLQPHTLFIYPTGLMKVEKGARIETVLCPLFLLNITIGFDFIPLTRHDSITVK</sequence>
<organism evidence="1 2">
    <name type="scientific">Trichuris suis</name>
    <name type="common">pig whipworm</name>
    <dbReference type="NCBI Taxonomy" id="68888"/>
    <lineage>
        <taxon>Eukaryota</taxon>
        <taxon>Metazoa</taxon>
        <taxon>Ecdysozoa</taxon>
        <taxon>Nematoda</taxon>
        <taxon>Enoplea</taxon>
        <taxon>Dorylaimia</taxon>
        <taxon>Trichinellida</taxon>
        <taxon>Trichuridae</taxon>
        <taxon>Trichuris</taxon>
    </lineage>
</organism>
<name>A0A085LS25_9BILA</name>
<evidence type="ECO:0000313" key="1">
    <source>
        <dbReference type="EMBL" id="KFD47771.1"/>
    </source>
</evidence>
<protein>
    <submittedName>
        <fullName evidence="1">Uncharacterized protein</fullName>
    </submittedName>
</protein>
<dbReference type="EMBL" id="KL363314">
    <property type="protein sequence ID" value="KFD47771.1"/>
    <property type="molecule type" value="Genomic_DNA"/>
</dbReference>
<dbReference type="AlphaFoldDB" id="A0A085LS25"/>
<proteinExistence type="predicted"/>
<accession>A0A085LS25</accession>
<keyword evidence="2" id="KW-1185">Reference proteome</keyword>
<reference evidence="1 2" key="1">
    <citation type="journal article" date="2014" name="Nat. Genet.">
        <title>Genome and transcriptome of the porcine whipworm Trichuris suis.</title>
        <authorList>
            <person name="Jex A.R."/>
            <person name="Nejsum P."/>
            <person name="Schwarz E.M."/>
            <person name="Hu L."/>
            <person name="Young N.D."/>
            <person name="Hall R.S."/>
            <person name="Korhonen P.K."/>
            <person name="Liao S."/>
            <person name="Thamsborg S."/>
            <person name="Xia J."/>
            <person name="Xu P."/>
            <person name="Wang S."/>
            <person name="Scheerlinck J.P."/>
            <person name="Hofmann A."/>
            <person name="Sternberg P.W."/>
            <person name="Wang J."/>
            <person name="Gasser R.B."/>
        </authorList>
    </citation>
    <scope>NUCLEOTIDE SEQUENCE [LARGE SCALE GENOMIC DNA]</scope>
    <source>
        <strain evidence="1">DCEP-RM93M</strain>
    </source>
</reference>